<dbReference type="OMA" id="WYPFLHT"/>
<gene>
    <name evidence="14" type="primary">CT34717</name>
    <name evidence="14" type="synonym">Dmel\CG14893</name>
    <name evidence="14 15" type="ORF">CG14893</name>
    <name evidence="14" type="ORF">Dmel_CG14893</name>
</gene>
<comment type="similarity">
    <text evidence="2 11">Belongs to the fatty acyl-CoA reductase family.</text>
</comment>
<dbReference type="Reactome" id="R-DME-9640463">
    <property type="pathway name" value="Wax biosynthesis"/>
</dbReference>
<reference evidence="14 16" key="4">
    <citation type="journal article" date="2002" name="Genome Biol.">
        <title>The transposable elements of the Drosophila melanogaster euchromatin: a genomics perspective.</title>
        <authorList>
            <person name="Kaminker J.S."/>
            <person name="Bergman C.M."/>
            <person name="Kronmiller B."/>
            <person name="Carlson J."/>
            <person name="Svirskas R."/>
            <person name="Patel S."/>
            <person name="Frise E."/>
            <person name="Wheeler D.A."/>
            <person name="Lewis S.E."/>
            <person name="Rubin G.M."/>
            <person name="Ashburner M."/>
            <person name="Celniker S.E."/>
        </authorList>
    </citation>
    <scope>NUCLEOTIDE SEQUENCE [LARGE SCALE GENOMIC DNA]</scope>
    <source>
        <strain evidence="16">Berkeley</strain>
    </source>
</reference>
<reference evidence="14 16" key="1">
    <citation type="journal article" date="2000" name="Science">
        <title>The genome sequence of Drosophila melanogaster.</title>
        <authorList>
            <person name="Adams M.D."/>
            <person name="Celniker S.E."/>
            <person name="Holt R.A."/>
            <person name="Evans C.A."/>
            <person name="Gocayne J.D."/>
            <person name="Amanatides P.G."/>
            <person name="Scherer S.E."/>
            <person name="Li P.W."/>
            <person name="Hoskins R.A."/>
            <person name="Galle R.F."/>
            <person name="George R.A."/>
            <person name="Lewis S.E."/>
            <person name="Richards S."/>
            <person name="Ashburner M."/>
            <person name="Henderson S.N."/>
            <person name="Sutton G.G."/>
            <person name="Wortman J.R."/>
            <person name="Yandell M.D."/>
            <person name="Zhang Q."/>
            <person name="Chen L.X."/>
            <person name="Brandon R.C."/>
            <person name="Rogers Y.H."/>
            <person name="Blazej R.G."/>
            <person name="Champe M."/>
            <person name="Pfeiffer B.D."/>
            <person name="Wan K.H."/>
            <person name="Doyle C."/>
            <person name="Baxter E.G."/>
            <person name="Helt G."/>
            <person name="Nelson C.R."/>
            <person name="Gabor G.L."/>
            <person name="Abril J.F."/>
            <person name="Agbayani A."/>
            <person name="An H.J."/>
            <person name="Andrews-Pfannkoch C."/>
            <person name="Baldwin D."/>
            <person name="Ballew R.M."/>
            <person name="Basu A."/>
            <person name="Baxendale J."/>
            <person name="Bayraktaroglu L."/>
            <person name="Beasley E.M."/>
            <person name="Beeson K.Y."/>
            <person name="Benos P.V."/>
            <person name="Berman B.P."/>
            <person name="Bhandari D."/>
            <person name="Bolshakov S."/>
            <person name="Borkova D."/>
            <person name="Botchan M.R."/>
            <person name="Bouck J."/>
            <person name="Brokstein P."/>
            <person name="Brottier P."/>
            <person name="Burtis K.C."/>
            <person name="Busam D.A."/>
            <person name="Butler H."/>
            <person name="Cadieu E."/>
            <person name="Center A."/>
            <person name="Chandra I."/>
            <person name="Cherry J.M."/>
            <person name="Cawley S."/>
            <person name="Dahlke C."/>
            <person name="Davenport L.B."/>
            <person name="Davies P."/>
            <person name="de Pablos B."/>
            <person name="Delcher A."/>
            <person name="Deng Z."/>
            <person name="Mays A.D."/>
            <person name="Dew I."/>
            <person name="Dietz S.M."/>
            <person name="Dodson K."/>
            <person name="Doup L.E."/>
            <person name="Downes M."/>
            <person name="Dugan-Rocha S."/>
            <person name="Dunkov B.C."/>
            <person name="Dunn P."/>
            <person name="Durbin K.J."/>
            <person name="Evangelista C.C."/>
            <person name="Ferraz C."/>
            <person name="Ferriera S."/>
            <person name="Fleischmann W."/>
            <person name="Fosler C."/>
            <person name="Gabrielian A.E."/>
            <person name="Garg N.S."/>
            <person name="Gelbart W.M."/>
            <person name="Glasser K."/>
            <person name="Glodek A."/>
            <person name="Gong F."/>
            <person name="Gorrell J.H."/>
            <person name="Gu Z."/>
            <person name="Guan P."/>
            <person name="Harris M."/>
            <person name="Harris N.L."/>
            <person name="Harvey D."/>
            <person name="Heiman T.J."/>
            <person name="Hernandez J.R."/>
            <person name="Houck J."/>
            <person name="Hostin D."/>
            <person name="Houston K.A."/>
            <person name="Howland T.J."/>
            <person name="Wei M.H."/>
            <person name="Ibegwam C."/>
            <person name="Jalali M."/>
            <person name="Kalush F."/>
            <person name="Karpen G.H."/>
            <person name="Ke Z."/>
            <person name="Kennison J.A."/>
            <person name="Ketchum K.A."/>
            <person name="Kimmel B.E."/>
            <person name="Kodira C.D."/>
            <person name="Kraft C."/>
            <person name="Kravitz S."/>
            <person name="Kulp D."/>
            <person name="Lai Z."/>
            <person name="Lasko P."/>
            <person name="Lei Y."/>
            <person name="Levitsky A.A."/>
            <person name="Li J."/>
            <person name="Li Z."/>
            <person name="Liang Y."/>
            <person name="Lin X."/>
            <person name="Liu X."/>
            <person name="Mattei B."/>
            <person name="McIntosh T.C."/>
            <person name="McLeod M.P."/>
            <person name="McPherson D."/>
            <person name="Merkulov G."/>
            <person name="Milshina N.V."/>
            <person name="Mobarry C."/>
            <person name="Morris J."/>
            <person name="Moshrefi A."/>
            <person name="Mount S.M."/>
            <person name="Moy M."/>
            <person name="Murphy B."/>
            <person name="Murphy L."/>
            <person name="Muzny D.M."/>
            <person name="Nelson D.L."/>
            <person name="Nelson D.R."/>
            <person name="Nelson K.A."/>
            <person name="Nixon K."/>
            <person name="Nusskern D.R."/>
            <person name="Pacleb J.M."/>
            <person name="Palazzolo M."/>
            <person name="Pittman G.S."/>
            <person name="Pan S."/>
            <person name="Pollard J."/>
            <person name="Puri V."/>
            <person name="Reese M.G."/>
            <person name="Reinert K."/>
            <person name="Remington K."/>
            <person name="Saunders R.D."/>
            <person name="Scheeler F."/>
            <person name="Shen H."/>
            <person name="Shue B.C."/>
            <person name="Siden-Kiamos I."/>
            <person name="Simpson M."/>
            <person name="Skupski M.P."/>
            <person name="Smith T."/>
            <person name="Spier E."/>
            <person name="Spradling A.C."/>
            <person name="Stapleton M."/>
            <person name="Strong R."/>
            <person name="Sun E."/>
            <person name="Svirskas R."/>
            <person name="Tector C."/>
            <person name="Turner R."/>
            <person name="Venter E."/>
            <person name="Wang A.H."/>
            <person name="Wang X."/>
            <person name="Wang Z.Y."/>
            <person name="Wassarman D.A."/>
            <person name="Weinstock G.M."/>
            <person name="Weissenbach J."/>
            <person name="Williams S.M."/>
            <person name="WoodageT"/>
            <person name="Worley K.C."/>
            <person name="Wu D."/>
            <person name="Yang S."/>
            <person name="Yao Q.A."/>
            <person name="Ye J."/>
            <person name="Yeh R.F."/>
            <person name="Zaveri J.S."/>
            <person name="Zhan M."/>
            <person name="Zhang G."/>
            <person name="Zhao Q."/>
            <person name="Zheng L."/>
            <person name="Zheng X.H."/>
            <person name="Zhong F.N."/>
            <person name="Zhong W."/>
            <person name="Zhou X."/>
            <person name="Zhu S."/>
            <person name="Zhu X."/>
            <person name="Smith H.O."/>
            <person name="Gibbs R.A."/>
            <person name="Myers E.W."/>
            <person name="Rubin G.M."/>
            <person name="Venter J.C."/>
        </authorList>
    </citation>
    <scope>NUCLEOTIDE SEQUENCE [LARGE SCALE GENOMIC DNA]</scope>
    <source>
        <strain evidence="16">Berkeley</strain>
    </source>
</reference>
<evidence type="ECO:0000259" key="13">
    <source>
        <dbReference type="Pfam" id="PF07993"/>
    </source>
</evidence>
<comment type="function">
    <text evidence="11">Catalyzes the reduction of fatty acyl-CoA to fatty alcohols.</text>
</comment>
<dbReference type="CDD" id="cd09071">
    <property type="entry name" value="FAR_C"/>
    <property type="match status" value="1"/>
</dbReference>
<dbReference type="Pfam" id="PF07993">
    <property type="entry name" value="NAD_binding_4"/>
    <property type="match status" value="1"/>
</dbReference>
<reference evidence="14 16" key="11">
    <citation type="journal article" date="2015" name="Genome Res.">
        <title>The Release 6 reference sequence of the Drosophila melanogaster genome.</title>
        <authorList>
            <person name="Hoskins R.A."/>
            <person name="Carlson J.W."/>
            <person name="Wan K.H."/>
            <person name="Park S."/>
            <person name="Mendez I."/>
            <person name="Galle S.E."/>
            <person name="Booth B.W."/>
            <person name="Pfeiffer B.D."/>
            <person name="George R.A."/>
            <person name="Svirskas R."/>
            <person name="Krzywinski M."/>
            <person name="Schein J."/>
            <person name="Accardo M.C."/>
            <person name="Damia E."/>
            <person name="Messina G."/>
            <person name="Mendez-Lago M."/>
            <person name="de Pablos B."/>
            <person name="Demakova O.V."/>
            <person name="Andreyeva E.N."/>
            <person name="Boldyreva L.V."/>
            <person name="Marra M."/>
            <person name="Carvalho A.B."/>
            <person name="Dimitri P."/>
            <person name="Villasante A."/>
            <person name="Zhimulev I.F."/>
            <person name="Rubin G.M."/>
            <person name="Karpen G.H."/>
            <person name="Celniker S.E."/>
        </authorList>
    </citation>
    <scope>NUCLEOTIDE SEQUENCE [LARGE SCALE GENOMIC DNA]</scope>
    <source>
        <strain evidence="16">Berkeley</strain>
    </source>
</reference>
<dbReference type="PANTHER" id="PTHR11011:SF60">
    <property type="entry name" value="FATTY ACYL-COA REDUCTASE-RELATED"/>
    <property type="match status" value="1"/>
</dbReference>
<feature type="transmembrane region" description="Helical" evidence="11">
    <location>
        <begin position="485"/>
        <end position="506"/>
    </location>
</feature>
<dbReference type="InParanoid" id="Q9VES5"/>
<keyword evidence="7 11" id="KW-0560">Oxidoreductase</keyword>
<dbReference type="EC" id="1.2.1.84" evidence="11"/>
<keyword evidence="4 11" id="KW-0812">Transmembrane</keyword>
<dbReference type="GO" id="GO:0016020">
    <property type="term" value="C:membrane"/>
    <property type="evidence" value="ECO:0007669"/>
    <property type="project" value="UniProtKB-SubCell"/>
</dbReference>
<dbReference type="HOGENOM" id="CLU_024661_0_2_1"/>
<dbReference type="FunFam" id="3.40.50.720:FF:000143">
    <property type="entry name" value="Fatty acyl-CoA reductase"/>
    <property type="match status" value="1"/>
</dbReference>
<dbReference type="KEGG" id="dme:Dmel_CG14893"/>
<organism evidence="14 16">
    <name type="scientific">Drosophila melanogaster</name>
    <name type="common">Fruit fly</name>
    <dbReference type="NCBI Taxonomy" id="7227"/>
    <lineage>
        <taxon>Eukaryota</taxon>
        <taxon>Metazoa</taxon>
        <taxon>Ecdysozoa</taxon>
        <taxon>Arthropoda</taxon>
        <taxon>Hexapoda</taxon>
        <taxon>Insecta</taxon>
        <taxon>Pterygota</taxon>
        <taxon>Neoptera</taxon>
        <taxon>Endopterygota</taxon>
        <taxon>Diptera</taxon>
        <taxon>Brachycera</taxon>
        <taxon>Muscomorpha</taxon>
        <taxon>Ephydroidea</taxon>
        <taxon>Drosophilidae</taxon>
        <taxon>Drosophila</taxon>
        <taxon>Sophophora</taxon>
    </lineage>
</organism>
<keyword evidence="5 11" id="KW-0521">NADP</keyword>
<dbReference type="Bgee" id="FBgn0038451">
    <property type="expression patterns" value="Expressed in male accessory gland secondary cell (Drosophila) in male reproductive gland and 11 other cell types or tissues"/>
</dbReference>
<comment type="subcellular location">
    <subcellularLocation>
        <location evidence="1">Membrane</location>
        <topology evidence="1">Multi-pass membrane protein</topology>
    </subcellularLocation>
</comment>
<dbReference type="VEuPathDB" id="VectorBase:FBgn0038451"/>
<evidence type="ECO:0000313" key="15">
    <source>
        <dbReference type="FlyBase" id="FBgn0038451"/>
    </source>
</evidence>
<dbReference type="GO" id="GO:0080019">
    <property type="term" value="F:alcohol-forming very long-chain fatty acyl-CoA reductase activity"/>
    <property type="evidence" value="ECO:0000318"/>
    <property type="project" value="GO_Central"/>
</dbReference>
<dbReference type="Gene3D" id="3.40.50.720">
    <property type="entry name" value="NAD(P)-binding Rossmann-like Domain"/>
    <property type="match status" value="1"/>
</dbReference>
<dbReference type="BioGRID-ORCS" id="42023">
    <property type="hits" value="0 hits in 3 CRISPR screens"/>
</dbReference>
<protein>
    <recommendedName>
        <fullName evidence="11">Fatty acyl-CoA reductase</fullName>
        <ecNumber evidence="11">1.2.1.84</ecNumber>
    </recommendedName>
</protein>
<proteinExistence type="inferred from homology"/>
<dbReference type="EMBL" id="AE014297">
    <property type="protein sequence ID" value="AAF55344.2"/>
    <property type="molecule type" value="Genomic_DNA"/>
</dbReference>
<accession>Q9VES5</accession>
<dbReference type="AGR" id="FB:FBgn0038451"/>
<evidence type="ECO:0000256" key="7">
    <source>
        <dbReference type="ARBA" id="ARBA00023002"/>
    </source>
</evidence>
<reference evidence="14 16" key="9">
    <citation type="journal article" date="2015" name="G3 (Bethesda)">
        <title>Gene Model Annotations for Drosophila melanogaster: Impact of High-Throughput Data.</title>
        <authorList>
            <consortium name="FlyBase Consortium"/>
            <person name="Matthews B.B."/>
            <person name="Dos Santos G."/>
            <person name="Crosby M.A."/>
            <person name="Emmert D.B."/>
            <person name="St Pierre S.E."/>
            <person name="Gramates L.S."/>
            <person name="Zhou P."/>
            <person name="Schroeder A.J."/>
            <person name="Falls K."/>
            <person name="Strelets V."/>
            <person name="Russo S.M."/>
            <person name="Gelbart W.M."/>
            <person name="null"/>
        </authorList>
    </citation>
    <scope>NUCLEOTIDE SEQUENCE [LARGE SCALE GENOMIC DNA]</scope>
    <source>
        <strain evidence="16">Berkeley</strain>
    </source>
</reference>
<dbReference type="FunCoup" id="Q9VES5">
    <property type="interactions" value="91"/>
</dbReference>
<dbReference type="InterPro" id="IPR026055">
    <property type="entry name" value="FAR"/>
</dbReference>
<dbReference type="GO" id="GO:0035336">
    <property type="term" value="P:long-chain fatty-acyl-CoA metabolic process"/>
    <property type="evidence" value="ECO:0000318"/>
    <property type="project" value="GO_Central"/>
</dbReference>
<comment type="catalytic activity">
    <reaction evidence="10 11">
        <text>a long-chain fatty acyl-CoA + 2 NADPH + 2 H(+) = a long-chain primary fatty alcohol + 2 NADP(+) + CoA</text>
        <dbReference type="Rhea" id="RHEA:52716"/>
        <dbReference type="ChEBI" id="CHEBI:15378"/>
        <dbReference type="ChEBI" id="CHEBI:57287"/>
        <dbReference type="ChEBI" id="CHEBI:57783"/>
        <dbReference type="ChEBI" id="CHEBI:58349"/>
        <dbReference type="ChEBI" id="CHEBI:77396"/>
        <dbReference type="ChEBI" id="CHEBI:83139"/>
        <dbReference type="EC" id="1.2.1.84"/>
    </reaction>
</comment>
<dbReference type="GO" id="GO:0005777">
    <property type="term" value="C:peroxisome"/>
    <property type="evidence" value="ECO:0000318"/>
    <property type="project" value="GO_Central"/>
</dbReference>
<dbReference type="GO" id="GO:0102965">
    <property type="term" value="F:alcohol-forming long-chain fatty acyl-CoA reductase activity"/>
    <property type="evidence" value="ECO:0000250"/>
    <property type="project" value="FlyBase"/>
</dbReference>
<dbReference type="PhylomeDB" id="Q9VES5"/>
<dbReference type="RefSeq" id="NP_650568.2">
    <property type="nucleotide sequence ID" value="NM_142311.4"/>
</dbReference>
<dbReference type="CDD" id="cd05236">
    <property type="entry name" value="FAR-N_SDR_e"/>
    <property type="match status" value="1"/>
</dbReference>
<keyword evidence="6 11" id="KW-1133">Transmembrane helix</keyword>
<reference evidence="14 16" key="10">
    <citation type="journal article" date="2015" name="G3 (Bethesda)">
        <title>Gene Model Annotations for Drosophila melanogaster: The Rule-Benders.</title>
        <authorList>
            <consortium name="FlyBase Consortium"/>
            <person name="Crosby M.A."/>
            <person name="Gramates L.S."/>
            <person name="Dos Santos G."/>
            <person name="Matthews B.B."/>
            <person name="St Pierre S.E."/>
            <person name="Zhou P."/>
            <person name="Schroeder A.J."/>
            <person name="Falls K."/>
            <person name="Emmert D.B."/>
            <person name="Russo S.M."/>
            <person name="Gelbart W.M."/>
            <person name="null"/>
        </authorList>
    </citation>
    <scope>NUCLEOTIDE SEQUENCE [LARGE SCALE GENOMIC DNA]</scope>
    <source>
        <strain evidence="16">Berkeley</strain>
    </source>
</reference>
<dbReference type="STRING" id="7227.FBpp0290087"/>
<name>Q9VES5_DROME</name>
<evidence type="ECO:0000256" key="3">
    <source>
        <dbReference type="ARBA" id="ARBA00022516"/>
    </source>
</evidence>
<reference evidence="14 16" key="5">
    <citation type="journal article" date="2002" name="Genome Biol.">
        <title>Heterochromatic sequences in a Drosophila whole-genome shotgun assembly.</title>
        <authorList>
            <person name="Hoskins R.A."/>
            <person name="Smith C.D."/>
            <person name="Carlson J.W."/>
            <person name="Carvalho A.B."/>
            <person name="Halpern A."/>
            <person name="Kaminker J.S."/>
            <person name="Kennedy C."/>
            <person name="Mungall C.J."/>
            <person name="Sullivan B.A."/>
            <person name="Sutton G.G."/>
            <person name="Yasuhara J.C."/>
            <person name="Wakimoto B.T."/>
            <person name="Myers E.W."/>
            <person name="Celniker S.E."/>
            <person name="Rubin G.M."/>
            <person name="Karpen G.H."/>
        </authorList>
    </citation>
    <scope>NUCLEOTIDE SEQUENCE [LARGE SCALE GENOMIC DNA]</scope>
    <source>
        <strain evidence="16">Berkeley</strain>
    </source>
</reference>
<dbReference type="InterPro" id="IPR036291">
    <property type="entry name" value="NAD(P)-bd_dom_sf"/>
</dbReference>
<evidence type="ECO:0000256" key="5">
    <source>
        <dbReference type="ARBA" id="ARBA00022857"/>
    </source>
</evidence>
<keyword evidence="9 11" id="KW-0472">Membrane</keyword>
<dbReference type="IntAct" id="Q9VES5">
    <property type="interactions" value="2"/>
</dbReference>
<evidence type="ECO:0000256" key="6">
    <source>
        <dbReference type="ARBA" id="ARBA00022989"/>
    </source>
</evidence>
<keyword evidence="3 11" id="KW-0444">Lipid biosynthesis</keyword>
<reference evidence="14 16" key="2">
    <citation type="journal article" date="2002" name="Genome Biol.">
        <title>Finishing a whole-genome shotgun: release 3 of the Drosophila melanogaster euchromatic genome sequence.</title>
        <authorList>
            <person name="Celniker S.E."/>
            <person name="Wheeler D.A."/>
            <person name="Kronmiller B."/>
            <person name="Carlson J.W."/>
            <person name="Halpern A."/>
            <person name="Patel S."/>
            <person name="Adams M."/>
            <person name="Champe M."/>
            <person name="Dugan S.P."/>
            <person name="Frise E."/>
            <person name="Hodgson A."/>
            <person name="George R.A."/>
            <person name="Hoskins R.A."/>
            <person name="Laverty T."/>
            <person name="Muzny D.M."/>
            <person name="Nelson C.R."/>
            <person name="Pacleb J.M."/>
            <person name="Park S."/>
            <person name="Pfeiffer B.D."/>
            <person name="Richards S."/>
            <person name="Sodergren E.J."/>
            <person name="Svirskas R."/>
            <person name="Tabor P.E."/>
            <person name="Wan K."/>
            <person name="Stapleton M."/>
            <person name="Sutton G.G."/>
            <person name="Venter C."/>
            <person name="Weinstock G."/>
            <person name="Scherer S.E."/>
            <person name="Myers E.W."/>
            <person name="Gibbs R.A."/>
            <person name="Rubin G.M."/>
        </authorList>
    </citation>
    <scope>NUCLEOTIDE SEQUENCE [LARGE SCALE GENOMIC DNA]</scope>
    <source>
        <strain evidence="16">Berkeley</strain>
    </source>
</reference>
<evidence type="ECO:0000256" key="2">
    <source>
        <dbReference type="ARBA" id="ARBA00005928"/>
    </source>
</evidence>
<evidence type="ECO:0000256" key="1">
    <source>
        <dbReference type="ARBA" id="ARBA00004141"/>
    </source>
</evidence>
<keyword evidence="16" id="KW-1185">Reference proteome</keyword>
<dbReference type="eggNOG" id="KOG1221">
    <property type="taxonomic scope" value="Eukaryota"/>
</dbReference>
<evidence type="ECO:0000259" key="12">
    <source>
        <dbReference type="Pfam" id="PF03015"/>
    </source>
</evidence>
<evidence type="ECO:0000313" key="16">
    <source>
        <dbReference type="Proteomes" id="UP000000803"/>
    </source>
</evidence>
<evidence type="ECO:0000256" key="4">
    <source>
        <dbReference type="ARBA" id="ARBA00022692"/>
    </source>
</evidence>
<dbReference type="PaxDb" id="7227-FBpp0290087"/>
<dbReference type="InterPro" id="IPR013120">
    <property type="entry name" value="FAR_NAD-bd"/>
</dbReference>
<evidence type="ECO:0000256" key="10">
    <source>
        <dbReference type="ARBA" id="ARBA00052530"/>
    </source>
</evidence>
<feature type="domain" description="Fatty acyl-CoA reductase C-terminal" evidence="12">
    <location>
        <begin position="374"/>
        <end position="466"/>
    </location>
</feature>
<evidence type="ECO:0000313" key="14">
    <source>
        <dbReference type="EMBL" id="AAF55344.2"/>
    </source>
</evidence>
<dbReference type="SUPFAM" id="SSF51735">
    <property type="entry name" value="NAD(P)-binding Rossmann-fold domains"/>
    <property type="match status" value="1"/>
</dbReference>
<reference evidence="14 16" key="6">
    <citation type="journal article" date="2005" name="PLoS Comput. Biol.">
        <title>Combined evidence annotation of transposable elements in genome sequences.</title>
        <authorList>
            <person name="Quesneville H."/>
            <person name="Bergman C.M."/>
            <person name="Andrieu O."/>
            <person name="Autard D."/>
            <person name="Nouaud D."/>
            <person name="Ashburner M."/>
            <person name="Anxolabehere D."/>
        </authorList>
    </citation>
    <scope>NUCLEOTIDE SEQUENCE [LARGE SCALE GENOMIC DNA]</scope>
    <source>
        <strain evidence="16">Berkeley</strain>
    </source>
</reference>
<evidence type="ECO:0000256" key="9">
    <source>
        <dbReference type="ARBA" id="ARBA00023136"/>
    </source>
</evidence>
<dbReference type="SMR" id="Q9VES5"/>
<keyword evidence="8 11" id="KW-0443">Lipid metabolism</keyword>
<feature type="domain" description="Thioester reductase (TE)" evidence="13">
    <location>
        <begin position="27"/>
        <end position="297"/>
    </location>
</feature>
<evidence type="ECO:0000256" key="8">
    <source>
        <dbReference type="ARBA" id="ARBA00023098"/>
    </source>
</evidence>
<dbReference type="Pfam" id="PF03015">
    <property type="entry name" value="Sterile"/>
    <property type="match status" value="1"/>
</dbReference>
<reference evidence="14 16" key="3">
    <citation type="journal article" date="2002" name="Genome Biol.">
        <title>Annotation of the Drosophila melanogaster euchromatic genome: a systematic review.</title>
        <authorList>
            <person name="Misra S."/>
            <person name="Crosby M.A."/>
            <person name="Mungall C.J."/>
            <person name="Matthews B.B."/>
            <person name="Campbell K.S."/>
            <person name="Hradecky P."/>
            <person name="Huang Y."/>
            <person name="Kaminker J.S."/>
            <person name="Millburn G.H."/>
            <person name="Prochnik S.E."/>
            <person name="Smith C.D."/>
            <person name="Tupy J.L."/>
            <person name="Whitfied E.J."/>
            <person name="Bayraktaroglu L."/>
            <person name="Berman B.P."/>
            <person name="Bettencourt B.R."/>
            <person name="Celniker S.E."/>
            <person name="de Grey A.D."/>
            <person name="Drysdale R.A."/>
            <person name="Harris N.L."/>
            <person name="Richter J."/>
            <person name="Russo S."/>
            <person name="Schroeder A.J."/>
            <person name="Shu S.Q."/>
            <person name="Stapleton M."/>
            <person name="Yamada C."/>
            <person name="Ashburner M."/>
            <person name="Gelbart W.M."/>
            <person name="Rubin G.M."/>
            <person name="Lewis S.E."/>
        </authorList>
    </citation>
    <scope>GENOME REANNOTATION</scope>
    <source>
        <strain evidence="16">Berkeley</strain>
    </source>
</reference>
<sequence>MTPNNIVSRTEMDNGIQGFYKDKVVFLTGATGFLGKVIIEKLLRTTEVKRIYAMMRPKRGKDIQERLAIWQKDPLFEVLLKAKPDALKRIFVIAGDCLDPDLGINRSDRKLLVSEVHIVIHGAATVRFNEPLHVALAINTRGTRLMLQLAKEMLQLEAYLHISTAFSNCVIFRIEEKFYPEHLTCDANSVLAMSELLSEQMMDKLAPTLVGNFPNTYTYTKALAEDVVLREFGDLPLSIFRPSVIIATHEEPVSGWIDNLYGPIAHIYGVSHGVLRLTTYDKDGYASLVPVDYCANAALASIWQTSKDKSQRNAISQPAIYTLAPSEKNLLLNTDFIKHSLIHRNDFPLTKMIWYPFVHNISNPRIFPLAAFFYHTLPGYFYDLALRLSGRKPRLVKLYRSIHANIAVLEHFMNNSWHFETKSTDRLRVMMSPEDRRLYNFDMETLDWKEYFRKALFGMRLYLTKEPPTQESLEQGRRLFYRLKILHYSFVTLLCVIAGFLLWTLVRLFI</sequence>
<dbReference type="PANTHER" id="PTHR11011">
    <property type="entry name" value="MALE STERILITY PROTEIN 2-RELATED"/>
    <property type="match status" value="1"/>
</dbReference>
<reference evidence="14 16" key="8">
    <citation type="journal article" date="2007" name="Science">
        <title>Sequence finishing and mapping of Drosophila melanogaster heterochromatin.</title>
        <authorList>
            <person name="Hoskins R.A."/>
            <person name="Carlson J.W."/>
            <person name="Kennedy C."/>
            <person name="Acevedo D."/>
            <person name="Evans-Holm M."/>
            <person name="Frise E."/>
            <person name="Wan K.H."/>
            <person name="Park S."/>
            <person name="Mendez-Lago M."/>
            <person name="Rossi F."/>
            <person name="Villasante A."/>
            <person name="Dimitri P."/>
            <person name="Karpen G.H."/>
            <person name="Celniker S.E."/>
        </authorList>
    </citation>
    <scope>NUCLEOTIDE SEQUENCE [LARGE SCALE GENOMIC DNA]</scope>
    <source>
        <strain evidence="16">Berkeley</strain>
    </source>
</reference>
<reference evidence="14 16" key="7">
    <citation type="journal article" date="2007" name="Science">
        <title>The Release 5.1 annotation of Drosophila melanogaster heterochromatin.</title>
        <authorList>
            <person name="Smith C.D."/>
            <person name="Shu S."/>
            <person name="Mungall C.J."/>
            <person name="Karpen G.H."/>
        </authorList>
    </citation>
    <scope>NUCLEOTIDE SEQUENCE [LARGE SCALE GENOMIC DNA]</scope>
    <source>
        <strain evidence="16">Berkeley</strain>
    </source>
</reference>
<dbReference type="OrthoDB" id="429813at2759"/>
<dbReference type="AlphaFoldDB" id="Q9VES5"/>
<dbReference type="UCSC" id="CG14893-RA">
    <property type="organism name" value="d. melanogaster"/>
</dbReference>
<dbReference type="FlyBase" id="FBgn0038451">
    <property type="gene designation" value="CG14893"/>
</dbReference>
<evidence type="ECO:0000256" key="11">
    <source>
        <dbReference type="RuleBase" id="RU363097"/>
    </source>
</evidence>
<dbReference type="Proteomes" id="UP000000803">
    <property type="component" value="Chromosome 3R"/>
</dbReference>
<dbReference type="GeneID" id="42023"/>
<dbReference type="InterPro" id="IPR033640">
    <property type="entry name" value="FAR_C"/>
</dbReference>
<dbReference type="ExpressionAtlas" id="Q9VES5">
    <property type="expression patterns" value="baseline and differential"/>
</dbReference>